<keyword evidence="1" id="KW-1185">Reference proteome</keyword>
<organism evidence="1 2">
    <name type="scientific">Nicotiana tabacum</name>
    <name type="common">Common tobacco</name>
    <dbReference type="NCBI Taxonomy" id="4097"/>
    <lineage>
        <taxon>Eukaryota</taxon>
        <taxon>Viridiplantae</taxon>
        <taxon>Streptophyta</taxon>
        <taxon>Embryophyta</taxon>
        <taxon>Tracheophyta</taxon>
        <taxon>Spermatophyta</taxon>
        <taxon>Magnoliopsida</taxon>
        <taxon>eudicotyledons</taxon>
        <taxon>Gunneridae</taxon>
        <taxon>Pentapetalae</taxon>
        <taxon>asterids</taxon>
        <taxon>lamiids</taxon>
        <taxon>Solanales</taxon>
        <taxon>Solanaceae</taxon>
        <taxon>Nicotianoideae</taxon>
        <taxon>Nicotianeae</taxon>
        <taxon>Nicotiana</taxon>
    </lineage>
</organism>
<name>A0AC58UIH0_TOBAC</name>
<evidence type="ECO:0000313" key="1">
    <source>
        <dbReference type="Proteomes" id="UP000790787"/>
    </source>
</evidence>
<evidence type="ECO:0000313" key="2">
    <source>
        <dbReference type="RefSeq" id="XP_075109291.1"/>
    </source>
</evidence>
<proteinExistence type="predicted"/>
<dbReference type="RefSeq" id="XP_075109291.1">
    <property type="nucleotide sequence ID" value="XM_075253190.1"/>
</dbReference>
<reference evidence="1" key="1">
    <citation type="journal article" date="2014" name="Nat. Commun.">
        <title>The tobacco genome sequence and its comparison with those of tomato and potato.</title>
        <authorList>
            <person name="Sierro N."/>
            <person name="Battey J.N."/>
            <person name="Ouadi S."/>
            <person name="Bakaher N."/>
            <person name="Bovet L."/>
            <person name="Willig A."/>
            <person name="Goepfert S."/>
            <person name="Peitsch M.C."/>
            <person name="Ivanov N.V."/>
        </authorList>
    </citation>
    <scope>NUCLEOTIDE SEQUENCE [LARGE SCALE GENOMIC DNA]</scope>
</reference>
<protein>
    <submittedName>
        <fullName evidence="2">Uncharacterized protein LOC107819157</fullName>
    </submittedName>
</protein>
<dbReference type="Proteomes" id="UP000790787">
    <property type="component" value="Chromosome 5"/>
</dbReference>
<accession>A0AC58UIH0</accession>
<reference evidence="2" key="2">
    <citation type="submission" date="2025-08" db="UniProtKB">
        <authorList>
            <consortium name="RefSeq"/>
        </authorList>
    </citation>
    <scope>IDENTIFICATION</scope>
    <source>
        <tissue evidence="2">Leaf</tissue>
    </source>
</reference>
<sequence>MGNFNSVLHADDRVGGNPVSLAEIVEFQQCIEKCELLELPTSGSRYTWNDRHGNNKILSKIDWVFINTTWLNLIPAYMACYLEEGISDHCPLKLSNANSPRRAKAASKFCNVWASHPNFKDIVNEGWKQKVEGCSIFKVVKKLKMMKKELRMLNRSYFSNIIEEADADKMALAAAQAELHKNPVDVELQLVENQKFKKFKRSSYLAEVYLQQRRKATWIKLGDDNNRYFFSEEIVEIFVEYYQELLGTKGRFRDHAIQSFLKNGKVLSITQQLQLVRPYTGLEVKTIMFSINGTKSPGPDGMGVDFIKQLGQLRKVIPMIVADNQAAFIEGRSLIHNVLICHDLLRHYNRKTTPRCLIKIDLKKAYDMVRWEFLEEVLRGYGFPMPFIQLIMDMATLKEKGVEAGRSYVSTTVYDLMLFCKGNSQSIHRMLEVVNYFSEVSGLVANMEKSNIFLAGMDEATKQTIVRDTGFSVGTLPMRYLGLPLTSKKWSKVECHQLVEKITTNIQVGYAKLLSYAGDAECCLCELGVIETQQHLFGDCCWVKNMRDALTRWATISLPNMAIPEMIQWTKRRHWKQLRKEVATTIIGAIVYHTWQARNWRIFRQISLNLEFCVGQIKKEMVDRIGMFAESKRAKQCPLMIQRLCN</sequence>
<gene>
    <name evidence="2" type="primary">LOC107819157</name>
</gene>